<reference evidence="3" key="1">
    <citation type="submission" date="2023-07" db="EMBL/GenBank/DDBJ databases">
        <title>Christiangramia sp. SM2212., a novel bacterium of the family Flavobacteriaceae isolated from the sea sediment.</title>
        <authorList>
            <person name="Wang J."/>
            <person name="Zhang X."/>
        </authorList>
    </citation>
    <scope>NUCLEOTIDE SEQUENCE [LARGE SCALE GENOMIC DNA]</scope>
    <source>
        <strain evidence="3">SM2212</strain>
    </source>
</reference>
<evidence type="ECO:0000259" key="1">
    <source>
        <dbReference type="PROSITE" id="PS01124"/>
    </source>
</evidence>
<sequence length="276" mass="33109">MRKLENFISVKPHFKLQKYVDSYYFHMNTDPKNKSKFTYYPNIKHAVTIYQDSIGKTDNNKTIVRPKNGVFSAHYSTVKTEPHQVEIQGEFRKIGIIFQPYGLNHFIQRNIKDFHFQTISNFCEWDSSFQELSKKIWRMKNIDSRVTLLDSFLIEKKTQNPNEEFQEMIDWIIYSEDIYSLQDIAQKYNLNRKKIYRLFLKELNCTPTVFFKILRFRRSLDNYLKNQSSNLTEASIAQFYDQSNFIKTVKQITSVTPKKLTKELSDLDNSIFWKIY</sequence>
<dbReference type="Proteomes" id="UP001257234">
    <property type="component" value="Unassembled WGS sequence"/>
</dbReference>
<dbReference type="Pfam" id="PF20240">
    <property type="entry name" value="DUF6597"/>
    <property type="match status" value="1"/>
</dbReference>
<keyword evidence="3" id="KW-1185">Reference proteome</keyword>
<organism evidence="2 3">
    <name type="scientific">Christiangramia sediminicola</name>
    <dbReference type="NCBI Taxonomy" id="3073267"/>
    <lineage>
        <taxon>Bacteria</taxon>
        <taxon>Pseudomonadati</taxon>
        <taxon>Bacteroidota</taxon>
        <taxon>Flavobacteriia</taxon>
        <taxon>Flavobacteriales</taxon>
        <taxon>Flavobacteriaceae</taxon>
        <taxon>Christiangramia</taxon>
    </lineage>
</organism>
<feature type="domain" description="HTH araC/xylS-type" evidence="1">
    <location>
        <begin position="163"/>
        <end position="263"/>
    </location>
</feature>
<evidence type="ECO:0000313" key="3">
    <source>
        <dbReference type="Proteomes" id="UP001257234"/>
    </source>
</evidence>
<dbReference type="EMBL" id="JAVJIU010000004">
    <property type="protein sequence ID" value="MDR5591118.1"/>
    <property type="molecule type" value="Genomic_DNA"/>
</dbReference>
<protein>
    <submittedName>
        <fullName evidence="2">AraC family transcriptional regulator</fullName>
    </submittedName>
</protein>
<dbReference type="Gene3D" id="1.10.10.60">
    <property type="entry name" value="Homeodomain-like"/>
    <property type="match status" value="1"/>
</dbReference>
<dbReference type="PROSITE" id="PS01124">
    <property type="entry name" value="HTH_ARAC_FAMILY_2"/>
    <property type="match status" value="1"/>
</dbReference>
<name>A0ABU1ESH5_9FLAO</name>
<dbReference type="SMART" id="SM00342">
    <property type="entry name" value="HTH_ARAC"/>
    <property type="match status" value="1"/>
</dbReference>
<comment type="caution">
    <text evidence="2">The sequence shown here is derived from an EMBL/GenBank/DDBJ whole genome shotgun (WGS) entry which is preliminary data.</text>
</comment>
<evidence type="ECO:0000313" key="2">
    <source>
        <dbReference type="EMBL" id="MDR5591118.1"/>
    </source>
</evidence>
<dbReference type="InterPro" id="IPR018060">
    <property type="entry name" value="HTH_AraC"/>
</dbReference>
<dbReference type="Pfam" id="PF12833">
    <property type="entry name" value="HTH_18"/>
    <property type="match status" value="1"/>
</dbReference>
<dbReference type="InterPro" id="IPR046532">
    <property type="entry name" value="DUF6597"/>
</dbReference>
<gene>
    <name evidence="2" type="ORF">RE431_10760</name>
</gene>
<dbReference type="RefSeq" id="WP_309561987.1">
    <property type="nucleotide sequence ID" value="NZ_JAVJIU010000004.1"/>
</dbReference>
<proteinExistence type="predicted"/>
<accession>A0ABU1ESH5</accession>